<accession>E6X225</accession>
<evidence type="ECO:0000256" key="2">
    <source>
        <dbReference type="ARBA" id="ARBA00093450"/>
    </source>
</evidence>
<keyword evidence="1 3" id="KW-0547">Nucleotide-binding</keyword>
<comment type="function">
    <text evidence="3">Nucleotide-binding protein.</text>
</comment>
<dbReference type="eggNOG" id="COG1666">
    <property type="taxonomic scope" value="Bacteria"/>
</dbReference>
<protein>
    <recommendedName>
        <fullName evidence="3">Nucleotide-binding protein Nitsa_1849</fullName>
    </recommendedName>
</protein>
<reference evidence="5" key="2">
    <citation type="submission" date="2011-01" db="EMBL/GenBank/DDBJ databases">
        <title>The complete genome of Nitratifractor salsuginis DSM 16511.</title>
        <authorList>
            <consortium name="US DOE Joint Genome Institute (JGI-PGF)"/>
            <person name="Lucas S."/>
            <person name="Copeland A."/>
            <person name="Lapidus A."/>
            <person name="Bruce D."/>
            <person name="Goodwin L."/>
            <person name="Pitluck S."/>
            <person name="Kyrpides N."/>
            <person name="Mavromatis K."/>
            <person name="Ivanova N."/>
            <person name="Mikhailova N."/>
            <person name="Zeytun A."/>
            <person name="Detter J.C."/>
            <person name="Tapia R."/>
            <person name="Han C."/>
            <person name="Land M."/>
            <person name="Hauser L."/>
            <person name="Markowitz V."/>
            <person name="Cheng J.-F."/>
            <person name="Hugenholtz P."/>
            <person name="Woyke T."/>
            <person name="Wu D."/>
            <person name="Tindall B."/>
            <person name="Schuetze A."/>
            <person name="Brambilla E."/>
            <person name="Klenk H.-P."/>
            <person name="Eisen J.A."/>
        </authorList>
    </citation>
    <scope>NUCLEOTIDE SEQUENCE [LARGE SCALE GENOMIC DNA]</scope>
    <source>
        <strain evidence="5">DSM 16511 / JCM 12458 / E9I37-1</strain>
    </source>
</reference>
<gene>
    <name evidence="4" type="ordered locus">Nitsa_1849</name>
</gene>
<dbReference type="Gene3D" id="3.30.70.860">
    <property type="match status" value="1"/>
</dbReference>
<dbReference type="CDD" id="cd11740">
    <property type="entry name" value="YajQ_like"/>
    <property type="match status" value="1"/>
</dbReference>
<dbReference type="STRING" id="749222.Nitsa_1849"/>
<reference evidence="4 5" key="1">
    <citation type="journal article" date="2011" name="Stand. Genomic Sci.">
        <title>Complete genome sequence of Nitratifractor salsuginis type strain (E9I37-1).</title>
        <authorList>
            <person name="Anderson I."/>
            <person name="Sikorski J."/>
            <person name="Zeytun A."/>
            <person name="Nolan M."/>
            <person name="Lapidus A."/>
            <person name="Lucas S."/>
            <person name="Hammon N."/>
            <person name="Deshpande S."/>
            <person name="Cheng J.F."/>
            <person name="Tapia R."/>
            <person name="Han C."/>
            <person name="Goodwin L."/>
            <person name="Pitluck S."/>
            <person name="Liolios K."/>
            <person name="Pagani I."/>
            <person name="Ivanova N."/>
            <person name="Huntemann M."/>
            <person name="Mavromatis K."/>
            <person name="Ovchinikova G."/>
            <person name="Pati A."/>
            <person name="Chen A."/>
            <person name="Palaniappan K."/>
            <person name="Land M."/>
            <person name="Hauser L."/>
            <person name="Brambilla E.M."/>
            <person name="Ngatchou-Djao O.D."/>
            <person name="Rohde M."/>
            <person name="Tindall B.J."/>
            <person name="Goker M."/>
            <person name="Detter J.C."/>
            <person name="Woyke T."/>
            <person name="Bristow J."/>
            <person name="Eisen J.A."/>
            <person name="Markowitz V."/>
            <person name="Hugenholtz P."/>
            <person name="Klenk H.P."/>
            <person name="Kyrpides N.C."/>
        </authorList>
    </citation>
    <scope>NUCLEOTIDE SEQUENCE [LARGE SCALE GENOMIC DNA]</scope>
    <source>
        <strain evidence="5">DSM 16511 / JCM 12458 / E9I37-1</strain>
    </source>
</reference>
<dbReference type="PANTHER" id="PTHR30476:SF0">
    <property type="entry name" value="UPF0234 PROTEIN YAJQ"/>
    <property type="match status" value="1"/>
</dbReference>
<dbReference type="GO" id="GO:0005829">
    <property type="term" value="C:cytosol"/>
    <property type="evidence" value="ECO:0007669"/>
    <property type="project" value="TreeGrafter"/>
</dbReference>
<dbReference type="RefSeq" id="WP_013554779.1">
    <property type="nucleotide sequence ID" value="NC_014935.1"/>
</dbReference>
<dbReference type="SUPFAM" id="SSF89963">
    <property type="entry name" value="YajQ-like"/>
    <property type="match status" value="2"/>
</dbReference>
<dbReference type="KEGG" id="nsa:Nitsa_1849"/>
<dbReference type="HOGENOM" id="CLU_099839_1_0_7"/>
<organism evidence="4 5">
    <name type="scientific">Nitratifractor salsuginis (strain DSM 16511 / JCM 12458 / E9I37-1)</name>
    <dbReference type="NCBI Taxonomy" id="749222"/>
    <lineage>
        <taxon>Bacteria</taxon>
        <taxon>Pseudomonadati</taxon>
        <taxon>Campylobacterota</taxon>
        <taxon>Epsilonproteobacteria</taxon>
        <taxon>Campylobacterales</taxon>
        <taxon>Sulfurovaceae</taxon>
        <taxon>Nitratifractor</taxon>
    </lineage>
</organism>
<dbReference type="AlphaFoldDB" id="E6X225"/>
<dbReference type="GO" id="GO:0000166">
    <property type="term" value="F:nucleotide binding"/>
    <property type="evidence" value="ECO:0007669"/>
    <property type="project" value="UniProtKB-UniRule"/>
</dbReference>
<dbReference type="Pfam" id="PF04461">
    <property type="entry name" value="YajQ"/>
    <property type="match status" value="1"/>
</dbReference>
<comment type="similarity">
    <text evidence="2 3">Belongs to the YajQ family.</text>
</comment>
<dbReference type="OrthoDB" id="9801447at2"/>
<dbReference type="HAMAP" id="MF_00632">
    <property type="entry name" value="UPF0234"/>
    <property type="match status" value="1"/>
</dbReference>
<dbReference type="Proteomes" id="UP000008633">
    <property type="component" value="Chromosome"/>
</dbReference>
<dbReference type="NCBIfam" id="NF003819">
    <property type="entry name" value="PRK05412.1"/>
    <property type="match status" value="1"/>
</dbReference>
<dbReference type="PANTHER" id="PTHR30476">
    <property type="entry name" value="UPF0234 PROTEIN YAJQ"/>
    <property type="match status" value="1"/>
</dbReference>
<dbReference type="InterPro" id="IPR035570">
    <property type="entry name" value="UPF0234_N"/>
</dbReference>
<sequence>MAKAKEHYFDISAKLDMMEMKNAIEQAKKEVSTRFDFKGISTDIELNEKAKTLTLVSSSDSKIDALKDILLSKMIKRGLSPKSLDEVKREGISGGNVKVIYRIVDSIDRDEAKQIVKAIKDLKLKVTPSIQGEEIRVSGKKIDELQQVIAAVKKLNLKAPLVFGNFK</sequence>
<evidence type="ECO:0000313" key="5">
    <source>
        <dbReference type="Proteomes" id="UP000008633"/>
    </source>
</evidence>
<dbReference type="InterPro" id="IPR007551">
    <property type="entry name" value="YajQ/Smlt4090-like"/>
</dbReference>
<keyword evidence="5" id="KW-1185">Reference proteome</keyword>
<dbReference type="EMBL" id="CP002452">
    <property type="protein sequence ID" value="ADV47094.1"/>
    <property type="molecule type" value="Genomic_DNA"/>
</dbReference>
<evidence type="ECO:0000256" key="1">
    <source>
        <dbReference type="ARBA" id="ARBA00022741"/>
    </source>
</evidence>
<dbReference type="Gene3D" id="3.30.70.990">
    <property type="entry name" value="YajQ-like, domain 2"/>
    <property type="match status" value="1"/>
</dbReference>
<dbReference type="InterPro" id="IPR035571">
    <property type="entry name" value="UPF0234-like_C"/>
</dbReference>
<evidence type="ECO:0000313" key="4">
    <source>
        <dbReference type="EMBL" id="ADV47094.1"/>
    </source>
</evidence>
<dbReference type="InterPro" id="IPR036183">
    <property type="entry name" value="YajQ-like_sf"/>
</dbReference>
<name>E6X225_NITSE</name>
<evidence type="ECO:0000256" key="3">
    <source>
        <dbReference type="HAMAP-Rule" id="MF_00632"/>
    </source>
</evidence>
<proteinExistence type="inferred from homology"/>